<feature type="region of interest" description="Disordered" evidence="1">
    <location>
        <begin position="1"/>
        <end position="29"/>
    </location>
</feature>
<dbReference type="EMBL" id="UYYA01003955">
    <property type="protein sequence ID" value="VDM58139.1"/>
    <property type="molecule type" value="Genomic_DNA"/>
</dbReference>
<dbReference type="Proteomes" id="UP000267027">
    <property type="component" value="Unassembled WGS sequence"/>
</dbReference>
<organism evidence="4">
    <name type="scientific">Angiostrongylus costaricensis</name>
    <name type="common">Nematode worm</name>
    <dbReference type="NCBI Taxonomy" id="334426"/>
    <lineage>
        <taxon>Eukaryota</taxon>
        <taxon>Metazoa</taxon>
        <taxon>Ecdysozoa</taxon>
        <taxon>Nematoda</taxon>
        <taxon>Chromadorea</taxon>
        <taxon>Rhabditida</taxon>
        <taxon>Rhabditina</taxon>
        <taxon>Rhabditomorpha</taxon>
        <taxon>Strongyloidea</taxon>
        <taxon>Metastrongylidae</taxon>
        <taxon>Angiostrongylus</taxon>
    </lineage>
</organism>
<protein>
    <submittedName>
        <fullName evidence="2 4">Uncharacterized protein</fullName>
    </submittedName>
</protein>
<dbReference type="WBParaSite" id="ACOC_0000655301-mRNA-1">
    <property type="protein sequence ID" value="ACOC_0000655301-mRNA-1"/>
    <property type="gene ID" value="ACOC_0000655301"/>
</dbReference>
<evidence type="ECO:0000313" key="3">
    <source>
        <dbReference type="Proteomes" id="UP000267027"/>
    </source>
</evidence>
<name>A0A0R3PND7_ANGCS</name>
<evidence type="ECO:0000256" key="1">
    <source>
        <dbReference type="SAM" id="MobiDB-lite"/>
    </source>
</evidence>
<accession>A0A0R3PND7</accession>
<feature type="compositionally biased region" description="Basic and acidic residues" evidence="1">
    <location>
        <begin position="10"/>
        <end position="27"/>
    </location>
</feature>
<reference evidence="4" key="1">
    <citation type="submission" date="2017-02" db="UniProtKB">
        <authorList>
            <consortium name="WormBaseParasite"/>
        </authorList>
    </citation>
    <scope>IDENTIFICATION</scope>
</reference>
<evidence type="ECO:0000313" key="4">
    <source>
        <dbReference type="WBParaSite" id="ACOC_0000655301-mRNA-1"/>
    </source>
</evidence>
<keyword evidence="3" id="KW-1185">Reference proteome</keyword>
<proteinExistence type="predicted"/>
<dbReference type="AlphaFoldDB" id="A0A0R3PND7"/>
<reference evidence="2 3" key="2">
    <citation type="submission" date="2018-11" db="EMBL/GenBank/DDBJ databases">
        <authorList>
            <consortium name="Pathogen Informatics"/>
        </authorList>
    </citation>
    <scope>NUCLEOTIDE SEQUENCE [LARGE SCALE GENOMIC DNA]</scope>
    <source>
        <strain evidence="2 3">Costa Rica</strain>
    </source>
</reference>
<gene>
    <name evidence="2" type="ORF">ACOC_LOCUS6554</name>
</gene>
<evidence type="ECO:0000313" key="2">
    <source>
        <dbReference type="EMBL" id="VDM58139.1"/>
    </source>
</evidence>
<sequence>MALKPSAKKATKDGRIRKLVEDSRQEASTKGQLYGLHLPKSILIQTSPSNPCLLMSSYSFVSDGFESIDAEPSRPAQCNKRFTISAR</sequence>